<evidence type="ECO:0000313" key="2">
    <source>
        <dbReference type="EMBL" id="AVE21732.1"/>
    </source>
</evidence>
<reference evidence="3" key="3">
    <citation type="submission" date="2017-06" db="EMBL/GenBank/DDBJ databases">
        <title>Complete sequence of pR31014-IMP from clinical Pseudomonas aeruginosa.</title>
        <authorList>
            <person name="Yuan M."/>
            <person name="Feng J.2nd."/>
            <person name="Zhan Z.3rd."/>
            <person name="Jiang X.4th."/>
            <person name="Zhang D.5th."/>
            <person name="Chen X.6th."/>
            <person name="Zhao X."/>
            <person name="Che J."/>
            <person name="Lu J."/>
            <person name="Xu J."/>
            <person name="Li J."/>
            <person name="Zhou D."/>
        </authorList>
    </citation>
    <scope>NUCLEOTIDE SEQUENCE</scope>
    <source>
        <plasmid evidence="3">pR31014-IMP</plasmid>
    </source>
</reference>
<keyword evidence="2" id="KW-0614">Plasmid</keyword>
<reference evidence="2" key="2">
    <citation type="submission" date="2017-06" db="EMBL/GenBank/DDBJ databases">
        <title>Complete sequence of pA681-IMP from clinical Pseudomonas aeruginosa.</title>
        <authorList>
            <person name="Yuan M."/>
            <person name="Feng J.2nd."/>
            <person name="Zhan Z.3rd."/>
            <person name="Jiang X.4th."/>
            <person name="Zhang D.5th."/>
            <person name="Chen X.6th."/>
            <person name="Zhao X."/>
            <person name="Che J."/>
            <person name="Lu J."/>
            <person name="Xu J."/>
            <person name="Li J."/>
            <person name="Zhou D."/>
        </authorList>
    </citation>
    <scope>NUCLEOTIDE SEQUENCE</scope>
    <source>
        <plasmid evidence="2">pA681-IMP</plasmid>
    </source>
</reference>
<dbReference type="AlphaFoldDB" id="A0A2L1KHB0"/>
<protein>
    <submittedName>
        <fullName evidence="2">Uncharacterized protein</fullName>
    </submittedName>
</protein>
<organism evidence="2">
    <name type="scientific">Pseudomonas aeruginosa</name>
    <dbReference type="NCBI Taxonomy" id="287"/>
    <lineage>
        <taxon>Bacteria</taxon>
        <taxon>Pseudomonadati</taxon>
        <taxon>Pseudomonadota</taxon>
        <taxon>Gammaproteobacteria</taxon>
        <taxon>Pseudomonadales</taxon>
        <taxon>Pseudomonadaceae</taxon>
        <taxon>Pseudomonas</taxon>
    </lineage>
</organism>
<name>A0A2L1KHB0_PSEAI</name>
<reference evidence="1" key="1">
    <citation type="submission" date="2017-06" db="EMBL/GenBank/DDBJ databases">
        <title>Complete sequence of p727-IMP from clinical Pseudomonas aeruginosa.</title>
        <authorList>
            <person name="Yuan M."/>
            <person name="Feng J.2nd."/>
            <person name="Zhan Z.3rd."/>
            <person name="Jiang X.4th."/>
            <person name="Zhang D.5th."/>
            <person name="Chen X.6th."/>
            <person name="Zhao X."/>
            <person name="Che J."/>
            <person name="Lu J."/>
            <person name="Xu J."/>
            <person name="Li J."/>
            <person name="Zhou D."/>
        </authorList>
    </citation>
    <scope>NUCLEOTIDE SEQUENCE</scope>
    <source>
        <plasmid evidence="1">p727-IMP</plasmid>
    </source>
</reference>
<geneLocation type="plasmid" evidence="3">
    <name>pR31014-IMP</name>
</geneLocation>
<geneLocation type="plasmid" evidence="2">
    <name>pA681-IMP</name>
</geneLocation>
<proteinExistence type="predicted"/>
<dbReference type="EMBL" id="MF344571">
    <property type="protein sequence ID" value="AVE22214.1"/>
    <property type="molecule type" value="Genomic_DNA"/>
</dbReference>
<evidence type="ECO:0000313" key="1">
    <source>
        <dbReference type="EMBL" id="AVE20600.1"/>
    </source>
</evidence>
<dbReference type="EMBL" id="MF344568">
    <property type="protein sequence ID" value="AVE20600.1"/>
    <property type="molecule type" value="Genomic_DNA"/>
</dbReference>
<geneLocation type="plasmid" evidence="1">
    <name>p727-IMP</name>
</geneLocation>
<evidence type="ECO:0000313" key="3">
    <source>
        <dbReference type="EMBL" id="AVE22214.1"/>
    </source>
</evidence>
<sequence>MTKHDLLKVIQESSNVQKAEIAVEGVKVTYSCQQPVTKS</sequence>
<accession>A0A2L1KHB0</accession>
<dbReference type="EMBL" id="MF344570">
    <property type="protein sequence ID" value="AVE21732.1"/>
    <property type="molecule type" value="Genomic_DNA"/>
</dbReference>